<dbReference type="Proteomes" id="UP001143856">
    <property type="component" value="Unassembled WGS sequence"/>
</dbReference>
<accession>A0ACC1PGT0</accession>
<comment type="caution">
    <text evidence="1">The sequence shown here is derived from an EMBL/GenBank/DDBJ whole genome shotgun (WGS) entry which is preliminary data.</text>
</comment>
<keyword evidence="2" id="KW-1185">Reference proteome</keyword>
<protein>
    <submittedName>
        <fullName evidence="1">Uncharacterized protein</fullName>
    </submittedName>
</protein>
<name>A0ACC1PGT0_9PEZI</name>
<organism evidence="1 2">
    <name type="scientific">Xylaria curta</name>
    <dbReference type="NCBI Taxonomy" id="42375"/>
    <lineage>
        <taxon>Eukaryota</taxon>
        <taxon>Fungi</taxon>
        <taxon>Dikarya</taxon>
        <taxon>Ascomycota</taxon>
        <taxon>Pezizomycotina</taxon>
        <taxon>Sordariomycetes</taxon>
        <taxon>Xylariomycetidae</taxon>
        <taxon>Xylariales</taxon>
        <taxon>Xylariaceae</taxon>
        <taxon>Xylaria</taxon>
    </lineage>
</organism>
<sequence>MENTGTKLTFRLRRCPADANVKACAALLGLAFDDLDPEDIHIRSLAFSLDPWERPPTKTATLMFRKIPALLLKKASRCEWELAVESLEEPLILDTHFLGLTPLNDIESESHAFDCIAVSGLASHPFGSWQPKGEDKSFMWIREALPRALPMMRTILYGYDTALINSNSFQTTGDLASTFVNHITANGWDLAGSKRLVFLAHSLGGIVLKEAFRLMANGNSQEQNILDRFVGGIFFGVPSHGMETSHLLTMVRGQVNEEFIEALSSNSKYLRLLDDHFAGLISTREMHFCWAFETKTSPTVMRHEDGRYSRDGPEEILVTKESATRNLYHLRASDTFQIDENHSDMIKFRRGDPNLHIVENKLRGICEQDRAQRRSGKQRLHESNSSPGFESLNNPSLNRSSAADGHPSSDLMAVLKSLKIPGRDNRLDTIDERFRHTLEWIFDPEPMLVKWLREGGTGMFWIHGKPGSGKSTLMKFIFQSQQTWELLHRFSSDAHQIKCAFFFHDRGTLLQRSFEGFLRSVLHQILEASQALTHHLLDHLSSKFPGERFNTAQYWSIPKLESCLLFIFRQTQTRLDLFFVCDALDEYDGKPEFVCSILKDFIRAAANSPNRLKLLFSSRSWDIFKQNFGTVRSLQLQDYTRNDIRRYCLDFIESQGEDISRALDSLVLVVVERANGVFLWVKLVLRELISEAAKGKSPDELLLILSGIPDDLRDYYVRTIERTPEKFRMEAYVIFQALAIDSRFSQSWDVVRLMRLIASFQASTYYTVRKKTKYPLRYSPFANWEIFSRVEQSSHRQKLGEVLSKVERSVAYKRGFMTPADIKQQISLITTVTGGLIEFINVKEGRNGTVCEAQLAHQTVLEFVNGHDFKKCILGHQARMTFENGYTFCARYSIARKSSDGPDWLFANEHTTGRSLQKFMDTVPDRVFQEIPGMWTLQVVTVTGPLGFALANGLQLYLRDALEQRPGIFRETTEKLLSVLPRLTSNPRLPEIHLSLIRHVLDNGYTVEQDPQALHYLLQVIIELRIGCMDSWNKTMVRCLEAQAAILIHSGLSASEHGKFSRYRHKICNRYYQSFAHNSVQVIHIAGSDELIKVLIDAGCDINTPDLKGNRPLDHALGYWNYNIGACLVARPTGLDVSNEEDRTNILQRINLLIKLGGTTSTSPKSVWESCIEDLTSRGLDAGEILACFRRLSIDTETTWPVLDAQALVPPNPRMWNRIAFQ</sequence>
<proteinExistence type="predicted"/>
<reference evidence="1" key="1">
    <citation type="submission" date="2022-10" db="EMBL/GenBank/DDBJ databases">
        <title>Genome Sequence of Xylaria curta.</title>
        <authorList>
            <person name="Buettner E."/>
        </authorList>
    </citation>
    <scope>NUCLEOTIDE SEQUENCE</scope>
    <source>
        <strain evidence="1">Babe10</strain>
    </source>
</reference>
<dbReference type="EMBL" id="JAPDGR010000272">
    <property type="protein sequence ID" value="KAJ2992379.1"/>
    <property type="molecule type" value="Genomic_DNA"/>
</dbReference>
<evidence type="ECO:0000313" key="1">
    <source>
        <dbReference type="EMBL" id="KAJ2992379.1"/>
    </source>
</evidence>
<gene>
    <name evidence="1" type="ORF">NUW58_g2188</name>
</gene>
<evidence type="ECO:0000313" key="2">
    <source>
        <dbReference type="Proteomes" id="UP001143856"/>
    </source>
</evidence>